<accession>A0ABR9SZW8</accession>
<keyword evidence="3" id="KW-1185">Reference proteome</keyword>
<comment type="caution">
    <text evidence="2">The sequence shown here is derived from an EMBL/GenBank/DDBJ whole genome shotgun (WGS) entry which is preliminary data.</text>
</comment>
<evidence type="ECO:0000256" key="1">
    <source>
        <dbReference type="SAM" id="SignalP"/>
    </source>
</evidence>
<keyword evidence="1" id="KW-0732">Signal</keyword>
<dbReference type="RefSeq" id="WP_150674365.1">
    <property type="nucleotide sequence ID" value="NZ_JADDUM010000214.1"/>
</dbReference>
<evidence type="ECO:0000313" key="3">
    <source>
        <dbReference type="Proteomes" id="UP000613075"/>
    </source>
</evidence>
<dbReference type="Proteomes" id="UP000613075">
    <property type="component" value="Unassembled WGS sequence"/>
</dbReference>
<gene>
    <name evidence="2" type="ORF">IQK56_24350</name>
</gene>
<evidence type="ECO:0000313" key="2">
    <source>
        <dbReference type="EMBL" id="MBE8593794.1"/>
    </source>
</evidence>
<sequence>MFKNMLAIVAIASAPAWAAKTPVTAPAPFTGADYSGRYECTGRDSHIGAYKGVVDMQLNPRQSTGKYGAYTFTLTLEDNSRYNGFAAGTSDTLGVYFAHTDPALKDYGVGVAQVVPTPEGKLAFTKYYYGPEYEGGGHGLEHCVRN</sequence>
<dbReference type="EMBL" id="JADDUM010000214">
    <property type="protein sequence ID" value="MBE8593794.1"/>
    <property type="molecule type" value="Genomic_DNA"/>
</dbReference>
<reference evidence="2 3" key="1">
    <citation type="submission" date="2020-10" db="EMBL/GenBank/DDBJ databases">
        <title>The draft genomes of Cyclamen pathogen Pseudomonas sp.</title>
        <authorList>
            <person name="Fujikawa T."/>
            <person name="Sawada H."/>
        </authorList>
    </citation>
    <scope>NUCLEOTIDE SEQUENCE [LARGE SCALE GENOMIC DNA]</scope>
    <source>
        <strain evidence="2 3">MAFF 301449</strain>
    </source>
</reference>
<proteinExistence type="predicted"/>
<feature type="chain" id="PRO_5046187344" evidence="1">
    <location>
        <begin position="19"/>
        <end position="146"/>
    </location>
</feature>
<name>A0ABR9SZW8_9PSED</name>
<feature type="signal peptide" evidence="1">
    <location>
        <begin position="1"/>
        <end position="18"/>
    </location>
</feature>
<organism evidence="2 3">
    <name type="scientific">Pseudomonas cyclaminis</name>
    <dbReference type="NCBI Taxonomy" id="2781239"/>
    <lineage>
        <taxon>Bacteria</taxon>
        <taxon>Pseudomonadati</taxon>
        <taxon>Pseudomonadota</taxon>
        <taxon>Gammaproteobacteria</taxon>
        <taxon>Pseudomonadales</taxon>
        <taxon>Pseudomonadaceae</taxon>
        <taxon>Pseudomonas</taxon>
    </lineage>
</organism>
<protein>
    <submittedName>
        <fullName evidence="2">Uncharacterized protein</fullName>
    </submittedName>
</protein>